<reference evidence="2" key="1">
    <citation type="journal article" date="2020" name="Stud. Mycol.">
        <title>101 Dothideomycetes genomes: a test case for predicting lifestyles and emergence of pathogens.</title>
        <authorList>
            <person name="Haridas S."/>
            <person name="Albert R."/>
            <person name="Binder M."/>
            <person name="Bloem J."/>
            <person name="Labutti K."/>
            <person name="Salamov A."/>
            <person name="Andreopoulos B."/>
            <person name="Baker S."/>
            <person name="Barry K."/>
            <person name="Bills G."/>
            <person name="Bluhm B."/>
            <person name="Cannon C."/>
            <person name="Castanera R."/>
            <person name="Culley D."/>
            <person name="Daum C."/>
            <person name="Ezra D."/>
            <person name="Gonzalez J."/>
            <person name="Henrissat B."/>
            <person name="Kuo A."/>
            <person name="Liang C."/>
            <person name="Lipzen A."/>
            <person name="Lutzoni F."/>
            <person name="Magnuson J."/>
            <person name="Mondo S."/>
            <person name="Nolan M."/>
            <person name="Ohm R."/>
            <person name="Pangilinan J."/>
            <person name="Park H.-J."/>
            <person name="Ramirez L."/>
            <person name="Alfaro M."/>
            <person name="Sun H."/>
            <person name="Tritt A."/>
            <person name="Yoshinaga Y."/>
            <person name="Zwiers L.-H."/>
            <person name="Turgeon B."/>
            <person name="Goodwin S."/>
            <person name="Spatafora J."/>
            <person name="Crous P."/>
            <person name="Grigoriev I."/>
        </authorList>
    </citation>
    <scope>NUCLEOTIDE SEQUENCE</scope>
    <source>
        <strain evidence="2">CBS 262.69</strain>
    </source>
</reference>
<proteinExistence type="predicted"/>
<dbReference type="Proteomes" id="UP000799640">
    <property type="component" value="Unassembled WGS sequence"/>
</dbReference>
<protein>
    <submittedName>
        <fullName evidence="2">Uncharacterized protein</fullName>
    </submittedName>
</protein>
<accession>A0A6G1HJA1</accession>
<evidence type="ECO:0000313" key="2">
    <source>
        <dbReference type="EMBL" id="KAF2395971.1"/>
    </source>
</evidence>
<evidence type="ECO:0000256" key="1">
    <source>
        <dbReference type="SAM" id="MobiDB-lite"/>
    </source>
</evidence>
<sequence length="66" mass="6937">MPKKSNVPADGVAGVLWERVSSIPTHHLAHVPRPLGRGDTTPRPPGLPPIDVAMSTSISYVAGSKE</sequence>
<gene>
    <name evidence="2" type="ORF">EJ06DRAFT_534413</name>
</gene>
<keyword evidence="3" id="KW-1185">Reference proteome</keyword>
<evidence type="ECO:0000313" key="3">
    <source>
        <dbReference type="Proteomes" id="UP000799640"/>
    </source>
</evidence>
<dbReference type="AlphaFoldDB" id="A0A6G1HJA1"/>
<feature type="region of interest" description="Disordered" evidence="1">
    <location>
        <begin position="28"/>
        <end position="52"/>
    </location>
</feature>
<organism evidence="2 3">
    <name type="scientific">Trichodelitschia bisporula</name>
    <dbReference type="NCBI Taxonomy" id="703511"/>
    <lineage>
        <taxon>Eukaryota</taxon>
        <taxon>Fungi</taxon>
        <taxon>Dikarya</taxon>
        <taxon>Ascomycota</taxon>
        <taxon>Pezizomycotina</taxon>
        <taxon>Dothideomycetes</taxon>
        <taxon>Dothideomycetes incertae sedis</taxon>
        <taxon>Phaeotrichales</taxon>
        <taxon>Phaeotrichaceae</taxon>
        <taxon>Trichodelitschia</taxon>
    </lineage>
</organism>
<name>A0A6G1HJA1_9PEZI</name>
<dbReference type="EMBL" id="ML996709">
    <property type="protein sequence ID" value="KAF2395971.1"/>
    <property type="molecule type" value="Genomic_DNA"/>
</dbReference>